<comment type="caution">
    <text evidence="1">The sequence shown here is derived from an EMBL/GenBank/DDBJ whole genome shotgun (WGS) entry which is preliminary data.</text>
</comment>
<proteinExistence type="predicted"/>
<sequence>SLIFKKTKYYWDFLEGKINILVFIDFETIEAISRDNGFNVQRSQENNWAFDFKNVSDDNPESEFKMSEHYFFRTFMEFVSVQWLIKNSFNIVLKNM</sequence>
<reference evidence="1" key="1">
    <citation type="journal article" date="2014" name="Front. Microbiol.">
        <title>High frequency of phylogenetically diverse reductive dehalogenase-homologous genes in deep subseafloor sedimentary metagenomes.</title>
        <authorList>
            <person name="Kawai M."/>
            <person name="Futagami T."/>
            <person name="Toyoda A."/>
            <person name="Takaki Y."/>
            <person name="Nishi S."/>
            <person name="Hori S."/>
            <person name="Arai W."/>
            <person name="Tsubouchi T."/>
            <person name="Morono Y."/>
            <person name="Uchiyama I."/>
            <person name="Ito T."/>
            <person name="Fujiyama A."/>
            <person name="Inagaki F."/>
            <person name="Takami H."/>
        </authorList>
    </citation>
    <scope>NUCLEOTIDE SEQUENCE</scope>
    <source>
        <strain evidence="1">Expedition CK06-06</strain>
    </source>
</reference>
<evidence type="ECO:0000313" key="1">
    <source>
        <dbReference type="EMBL" id="GAF97410.1"/>
    </source>
</evidence>
<feature type="non-terminal residue" evidence="1">
    <location>
        <position position="1"/>
    </location>
</feature>
<name>X0V9W8_9ZZZZ</name>
<dbReference type="EMBL" id="BARS01013504">
    <property type="protein sequence ID" value="GAF97410.1"/>
    <property type="molecule type" value="Genomic_DNA"/>
</dbReference>
<protein>
    <submittedName>
        <fullName evidence="1">Uncharacterized protein</fullName>
    </submittedName>
</protein>
<gene>
    <name evidence="1" type="ORF">S01H1_23406</name>
</gene>
<dbReference type="AlphaFoldDB" id="X0V9W8"/>
<accession>X0V9W8</accession>
<organism evidence="1">
    <name type="scientific">marine sediment metagenome</name>
    <dbReference type="NCBI Taxonomy" id="412755"/>
    <lineage>
        <taxon>unclassified sequences</taxon>
        <taxon>metagenomes</taxon>
        <taxon>ecological metagenomes</taxon>
    </lineage>
</organism>